<dbReference type="SMART" id="SM00872">
    <property type="entry name" value="Alpha-mann_mid"/>
    <property type="match status" value="1"/>
</dbReference>
<dbReference type="InterPro" id="IPR015341">
    <property type="entry name" value="Glyco_hydro_38_cen"/>
</dbReference>
<keyword evidence="3" id="KW-0479">Metal-binding</keyword>
<dbReference type="GO" id="GO:0046872">
    <property type="term" value="F:metal ion binding"/>
    <property type="evidence" value="ECO:0007669"/>
    <property type="project" value="UniProtKB-KW"/>
</dbReference>
<dbReference type="Gene3D" id="3.20.110.10">
    <property type="entry name" value="Glycoside hydrolase 38, N terminal domain"/>
    <property type="match status" value="1"/>
</dbReference>
<dbReference type="SUPFAM" id="SSF74650">
    <property type="entry name" value="Galactose mutarotase-like"/>
    <property type="match status" value="1"/>
</dbReference>
<dbReference type="PANTHER" id="PTHR11607:SF3">
    <property type="entry name" value="LYSOSOMAL ALPHA-MANNOSIDASE"/>
    <property type="match status" value="1"/>
</dbReference>
<evidence type="ECO:0000256" key="8">
    <source>
        <dbReference type="SAM" id="SignalP"/>
    </source>
</evidence>
<evidence type="ECO:0000256" key="6">
    <source>
        <dbReference type="ARBA" id="ARBA00023157"/>
    </source>
</evidence>
<dbReference type="Pfam" id="PF07748">
    <property type="entry name" value="Glyco_hydro_38C"/>
    <property type="match status" value="1"/>
</dbReference>
<dbReference type="Gene3D" id="1.20.1270.50">
    <property type="entry name" value="Glycoside hydrolase family 38, central domain"/>
    <property type="match status" value="1"/>
</dbReference>
<keyword evidence="8" id="KW-0732">Signal</keyword>
<dbReference type="Proteomes" id="UP001142055">
    <property type="component" value="Chromosome 2"/>
</dbReference>
<dbReference type="Pfam" id="PF11901">
    <property type="entry name" value="DM9"/>
    <property type="match status" value="1"/>
</dbReference>
<evidence type="ECO:0000256" key="3">
    <source>
        <dbReference type="ARBA" id="ARBA00022723"/>
    </source>
</evidence>
<evidence type="ECO:0000256" key="1">
    <source>
        <dbReference type="ARBA" id="ARBA00001947"/>
    </source>
</evidence>
<sequence>MTSDYIGWLQLLFLVGICSQSILGCGYQTCPQQYDEDKIHLHIISHSHNDVGWMKTADEYYDQDVRHVLTNVVNSLQLNKNRRFVQVEMYYFTRWWQQQTLETQNIIQKLVQDGQLSFANGGWCVNDEASTNFNQIIDQMTLGIQFIRNTFGDCAKPNVSWQIDPFGASREMANLYSLMDFDGLVVNRGHNLSGEFIWLANEKHEIFTTRLHDHYSAPNGFNFEDADEITEQNKLEKSIIFANLGRQWNKDYGSKGHVLIPFGNDFSYKNAERWYTNLDKLIEVVNQNHFDINLFYSSPHCYIKAIRDHKPKLETKTKDYFSLWTGFYSSRPIIKYLDRYANNLFQAAKQLEVLAELNDTHEYIQEAANEISVLQHNDALPGTSAPSVMVDYKQRLMNAIDASQFVISRGLAKLANLTINPYIYTSANISQLGIDLKDVNEFSVIVYNPLANLEYAWLRIPVDGEHDYIVRYFDKKKIMRTENVQIVPINDKVRSMVGHSEKYTHELVFNANLPPLGYRTYIIEKVHRSSKNNEKKIKVNSNNDYVLSGKSFQLIVDGQSGKVKYWNSRRLVQSFHYYISNRTSTSYEFCPNGGAIDMSDYESRLISAIQYSGFAEVTQQINDWVWQTIRVYENKTYVEFDWVIGPVSDQFDQVGKDVIIRFETDLETDSKFYTDSNGRQLIERIQDEALRECMKTKNAISYNYYPVDLYAMLNSSKEKMDFIVLTDRSVGVSSLHDGQIELMVHRRLFDDKRTDIPVNDLDLDGKGVIARGKFLVFFEEPQKHNPPIHLTRRHLLLQPIMAFIPFSLQSLSTDSRLDFTGSIKPLNDYYHLLSMEKFGKYESNEILIRFENLKSVEYAYLYEGWFSQLKIKKVERTNLVGTGRSLVDSPPNDNSIIKFEPKGISTYIFTINRKVVNHSSCEFKWSKLLPSKTLPNNSIVAGQNLDGTPLYVCRHKKLDNIPGKYGEKIQCHIPNVGKDFHFNDDQVEILTAPTEYHHRWIPRHGGDLIPESAFVAGKTKSGQPIYIGRCHRYGTVVGKIDRYFYYPYDGVELRDCPNHQILVC</sequence>
<evidence type="ECO:0000256" key="7">
    <source>
        <dbReference type="ARBA" id="ARBA00023295"/>
    </source>
</evidence>
<organism evidence="10 11">
    <name type="scientific">Blomia tropicalis</name>
    <name type="common">Mite</name>
    <dbReference type="NCBI Taxonomy" id="40697"/>
    <lineage>
        <taxon>Eukaryota</taxon>
        <taxon>Metazoa</taxon>
        <taxon>Ecdysozoa</taxon>
        <taxon>Arthropoda</taxon>
        <taxon>Chelicerata</taxon>
        <taxon>Arachnida</taxon>
        <taxon>Acari</taxon>
        <taxon>Acariformes</taxon>
        <taxon>Sarcoptiformes</taxon>
        <taxon>Astigmata</taxon>
        <taxon>Glycyphagoidea</taxon>
        <taxon>Echimyopodidae</taxon>
        <taxon>Blomia</taxon>
    </lineage>
</organism>
<evidence type="ECO:0000256" key="2">
    <source>
        <dbReference type="ARBA" id="ARBA00009792"/>
    </source>
</evidence>
<keyword evidence="6" id="KW-1015">Disulfide bond</keyword>
<dbReference type="InterPro" id="IPR000602">
    <property type="entry name" value="Glyco_hydro_38_N"/>
</dbReference>
<feature type="signal peptide" evidence="8">
    <location>
        <begin position="1"/>
        <end position="24"/>
    </location>
</feature>
<dbReference type="InterPro" id="IPR028995">
    <property type="entry name" value="Glyco_hydro_57/38_cen_sf"/>
</dbReference>
<dbReference type="InterPro" id="IPR011330">
    <property type="entry name" value="Glyco_hydro/deAcase_b/a-brl"/>
</dbReference>
<evidence type="ECO:0000259" key="9">
    <source>
        <dbReference type="SMART" id="SM00872"/>
    </source>
</evidence>
<gene>
    <name evidence="10" type="ORF">RDWZM_006797</name>
</gene>
<keyword evidence="5" id="KW-0862">Zinc</keyword>
<accession>A0A9Q0MC38</accession>
<dbReference type="InterPro" id="IPR037094">
    <property type="entry name" value="Glyco_hydro_38_cen_sf"/>
</dbReference>
<keyword evidence="4" id="KW-0378">Hydrolase</keyword>
<comment type="similarity">
    <text evidence="2">Belongs to the glycosyl hydrolase 38 family.</text>
</comment>
<dbReference type="Gene3D" id="2.70.98.30">
    <property type="entry name" value="Golgi alpha-mannosidase II, domain 4"/>
    <property type="match status" value="1"/>
</dbReference>
<dbReference type="GO" id="GO:0005764">
    <property type="term" value="C:lysosome"/>
    <property type="evidence" value="ECO:0007669"/>
    <property type="project" value="TreeGrafter"/>
</dbReference>
<dbReference type="Pfam" id="PF01074">
    <property type="entry name" value="Glyco_hydro_38N"/>
    <property type="match status" value="1"/>
</dbReference>
<proteinExistence type="inferred from homology"/>
<dbReference type="InterPro" id="IPR006616">
    <property type="entry name" value="DM9_repeat"/>
</dbReference>
<dbReference type="InterPro" id="IPR011013">
    <property type="entry name" value="Gal_mutarotase_sf_dom"/>
</dbReference>
<dbReference type="InterPro" id="IPR011682">
    <property type="entry name" value="Glyco_hydro_38_C"/>
</dbReference>
<keyword evidence="11" id="KW-1185">Reference proteome</keyword>
<dbReference type="AlphaFoldDB" id="A0A9Q0MC38"/>
<evidence type="ECO:0000256" key="4">
    <source>
        <dbReference type="ARBA" id="ARBA00022801"/>
    </source>
</evidence>
<dbReference type="GO" id="GO:0004559">
    <property type="term" value="F:alpha-mannosidase activity"/>
    <property type="evidence" value="ECO:0007669"/>
    <property type="project" value="InterPro"/>
</dbReference>
<dbReference type="InterPro" id="IPR050843">
    <property type="entry name" value="Glycosyl_Hydrlase_38"/>
</dbReference>
<dbReference type="SUPFAM" id="SSF88713">
    <property type="entry name" value="Glycoside hydrolase/deacetylase"/>
    <property type="match status" value="1"/>
</dbReference>
<dbReference type="SMART" id="SM00696">
    <property type="entry name" value="DM9"/>
    <property type="match status" value="1"/>
</dbReference>
<comment type="caution">
    <text evidence="10">The sequence shown here is derived from an EMBL/GenBank/DDBJ whole genome shotgun (WGS) entry which is preliminary data.</text>
</comment>
<dbReference type="EMBL" id="JAPWDV010000002">
    <property type="protein sequence ID" value="KAJ6220985.1"/>
    <property type="molecule type" value="Genomic_DNA"/>
</dbReference>
<name>A0A9Q0MC38_BLOTA</name>
<dbReference type="SUPFAM" id="SSF88688">
    <property type="entry name" value="Families 57/38 glycoside transferase middle domain"/>
    <property type="match status" value="1"/>
</dbReference>
<reference evidence="10" key="1">
    <citation type="submission" date="2022-12" db="EMBL/GenBank/DDBJ databases">
        <title>Genome assemblies of Blomia tropicalis.</title>
        <authorList>
            <person name="Cui Y."/>
        </authorList>
    </citation>
    <scope>NUCLEOTIDE SEQUENCE</scope>
    <source>
        <tissue evidence="10">Adult mites</tissue>
    </source>
</reference>
<evidence type="ECO:0000313" key="10">
    <source>
        <dbReference type="EMBL" id="KAJ6220985.1"/>
    </source>
</evidence>
<feature type="domain" description="Glycoside hydrolase family 38 central" evidence="9">
    <location>
        <begin position="322"/>
        <end position="396"/>
    </location>
</feature>
<feature type="chain" id="PRO_5045899859" description="Glycoside hydrolase family 38 central domain-containing protein" evidence="8">
    <location>
        <begin position="25"/>
        <end position="1064"/>
    </location>
</feature>
<dbReference type="Gene3D" id="2.60.40.1180">
    <property type="entry name" value="Golgi alpha-mannosidase II"/>
    <property type="match status" value="1"/>
</dbReference>
<evidence type="ECO:0000313" key="11">
    <source>
        <dbReference type="Proteomes" id="UP001142055"/>
    </source>
</evidence>
<comment type="cofactor">
    <cofactor evidence="1">
        <name>Zn(2+)</name>
        <dbReference type="ChEBI" id="CHEBI:29105"/>
    </cofactor>
</comment>
<dbReference type="InterPro" id="IPR013780">
    <property type="entry name" value="Glyco_hydro_b"/>
</dbReference>
<dbReference type="GO" id="GO:0006013">
    <property type="term" value="P:mannose metabolic process"/>
    <property type="evidence" value="ECO:0007669"/>
    <property type="project" value="InterPro"/>
</dbReference>
<keyword evidence="7" id="KW-0326">Glycosidase</keyword>
<dbReference type="GO" id="GO:0030246">
    <property type="term" value="F:carbohydrate binding"/>
    <property type="evidence" value="ECO:0007669"/>
    <property type="project" value="InterPro"/>
</dbReference>
<dbReference type="InterPro" id="IPR027291">
    <property type="entry name" value="Glyco_hydro_38_N_sf"/>
</dbReference>
<protein>
    <recommendedName>
        <fullName evidence="9">Glycoside hydrolase family 38 central domain-containing protein</fullName>
    </recommendedName>
</protein>
<evidence type="ECO:0000256" key="5">
    <source>
        <dbReference type="ARBA" id="ARBA00022833"/>
    </source>
</evidence>
<dbReference type="PANTHER" id="PTHR11607">
    <property type="entry name" value="ALPHA-MANNOSIDASE"/>
    <property type="match status" value="1"/>
</dbReference>